<feature type="chain" id="PRO_5042167632" description="Cathepsin L" evidence="7">
    <location>
        <begin position="17"/>
        <end position="330"/>
    </location>
</feature>
<protein>
    <recommendedName>
        <fullName evidence="12">Cathepsin L</fullName>
    </recommendedName>
</protein>
<keyword evidence="5" id="KW-0865">Zymogen</keyword>
<keyword evidence="6" id="KW-1015">Disulfide bond</keyword>
<feature type="domain" description="Cathepsin propeptide inhibitor" evidence="9">
    <location>
        <begin position="25"/>
        <end position="84"/>
    </location>
</feature>
<reference evidence="10" key="1">
    <citation type="journal article" date="2021" name="Genome Biol. Evol.">
        <title>A High-Quality Reference Genome for a Parasitic Bivalve with Doubly Uniparental Inheritance (Bivalvia: Unionida).</title>
        <authorList>
            <person name="Smith C.H."/>
        </authorList>
    </citation>
    <scope>NUCLEOTIDE SEQUENCE</scope>
    <source>
        <strain evidence="10">CHS0354</strain>
    </source>
</reference>
<evidence type="ECO:0000313" key="11">
    <source>
        <dbReference type="Proteomes" id="UP001195483"/>
    </source>
</evidence>
<dbReference type="Pfam" id="PF08246">
    <property type="entry name" value="Inhibitor_I29"/>
    <property type="match status" value="1"/>
</dbReference>
<dbReference type="InterPro" id="IPR038765">
    <property type="entry name" value="Papain-like_cys_pep_sf"/>
</dbReference>
<keyword evidence="7" id="KW-0732">Signal</keyword>
<organism evidence="10 11">
    <name type="scientific">Potamilus streckersoni</name>
    <dbReference type="NCBI Taxonomy" id="2493646"/>
    <lineage>
        <taxon>Eukaryota</taxon>
        <taxon>Metazoa</taxon>
        <taxon>Spiralia</taxon>
        <taxon>Lophotrochozoa</taxon>
        <taxon>Mollusca</taxon>
        <taxon>Bivalvia</taxon>
        <taxon>Autobranchia</taxon>
        <taxon>Heteroconchia</taxon>
        <taxon>Palaeoheterodonta</taxon>
        <taxon>Unionida</taxon>
        <taxon>Unionoidea</taxon>
        <taxon>Unionidae</taxon>
        <taxon>Ambleminae</taxon>
        <taxon>Lampsilini</taxon>
        <taxon>Potamilus</taxon>
    </lineage>
</organism>
<dbReference type="PROSITE" id="PS00639">
    <property type="entry name" value="THIOL_PROTEASE_HIS"/>
    <property type="match status" value="1"/>
</dbReference>
<dbReference type="SMART" id="SM00645">
    <property type="entry name" value="Pept_C1"/>
    <property type="match status" value="1"/>
</dbReference>
<comment type="caution">
    <text evidence="10">The sequence shown here is derived from an EMBL/GenBank/DDBJ whole genome shotgun (WGS) entry which is preliminary data.</text>
</comment>
<dbReference type="InterPro" id="IPR025661">
    <property type="entry name" value="Pept_asp_AS"/>
</dbReference>
<dbReference type="PRINTS" id="PR00705">
    <property type="entry name" value="PAPAIN"/>
</dbReference>
<feature type="domain" description="Peptidase C1A papain C-terminal" evidence="8">
    <location>
        <begin position="114"/>
        <end position="329"/>
    </location>
</feature>
<dbReference type="PROSITE" id="PS00640">
    <property type="entry name" value="THIOL_PROTEASE_ASN"/>
    <property type="match status" value="1"/>
</dbReference>
<evidence type="ECO:0000256" key="6">
    <source>
        <dbReference type="ARBA" id="ARBA00023157"/>
    </source>
</evidence>
<dbReference type="FunFam" id="3.90.70.10:FF:000006">
    <property type="entry name" value="Cathepsin S"/>
    <property type="match status" value="1"/>
</dbReference>
<dbReference type="SUPFAM" id="SSF54001">
    <property type="entry name" value="Cysteine proteinases"/>
    <property type="match status" value="1"/>
</dbReference>
<evidence type="ECO:0000256" key="4">
    <source>
        <dbReference type="ARBA" id="ARBA00022807"/>
    </source>
</evidence>
<dbReference type="InterPro" id="IPR013201">
    <property type="entry name" value="Prot_inhib_I29"/>
</dbReference>
<dbReference type="Pfam" id="PF00112">
    <property type="entry name" value="Peptidase_C1"/>
    <property type="match status" value="1"/>
</dbReference>
<evidence type="ECO:0008006" key="12">
    <source>
        <dbReference type="Google" id="ProtNLM"/>
    </source>
</evidence>
<comment type="similarity">
    <text evidence="1">Belongs to the peptidase C1 family.</text>
</comment>
<dbReference type="GO" id="GO:0006508">
    <property type="term" value="P:proteolysis"/>
    <property type="evidence" value="ECO:0007669"/>
    <property type="project" value="UniProtKB-KW"/>
</dbReference>
<proteinExistence type="inferred from homology"/>
<gene>
    <name evidence="10" type="ORF">CHS0354_042358</name>
</gene>
<keyword evidence="11" id="KW-1185">Reference proteome</keyword>
<dbReference type="PANTHER" id="PTHR12411">
    <property type="entry name" value="CYSTEINE PROTEASE FAMILY C1-RELATED"/>
    <property type="match status" value="1"/>
</dbReference>
<sequence>MLRVFLLAGFVALGLSFNVELDDEWELYKTTYNKNYVQREGLVRRFIWEENLKRVHQHNLEADRGVHTYWLGINEYADMTTEEFVSTMNGYKYDATKTNCGKFTFPSNLQLSDLPASVDWRTKGYVTPIKNQKQCGSCWAFSAVGSLEGQHFNKTKKLVSLSEQNLVDCSGKEGNMGCQGGWMDQAFQYIIVNKGIDTETSYPYKARDQKCKFSQANVGATEVSCMDIQKGSEEDLQKAVATVGPISVAIDASHNSFQLYKHGIYSEPECDPQALDHGVLAVGYGTQDGKDYWLVKNSWGTSWGMQGYIMMARNKHNMCGIATKSSFPTV</sequence>
<dbReference type="InterPro" id="IPR039417">
    <property type="entry name" value="Peptidase_C1A_papain-like"/>
</dbReference>
<keyword evidence="3" id="KW-0378">Hydrolase</keyword>
<reference evidence="10" key="3">
    <citation type="submission" date="2023-05" db="EMBL/GenBank/DDBJ databases">
        <authorList>
            <person name="Smith C.H."/>
        </authorList>
    </citation>
    <scope>NUCLEOTIDE SEQUENCE</scope>
    <source>
        <strain evidence="10">CHS0354</strain>
        <tissue evidence="10">Mantle</tissue>
    </source>
</reference>
<reference evidence="10" key="2">
    <citation type="journal article" date="2021" name="Genome Biol. Evol.">
        <title>Developing a high-quality reference genome for a parasitic bivalve with doubly uniparental inheritance (Bivalvia: Unionida).</title>
        <authorList>
            <person name="Smith C.H."/>
        </authorList>
    </citation>
    <scope>NUCLEOTIDE SEQUENCE</scope>
    <source>
        <strain evidence="10">CHS0354</strain>
        <tissue evidence="10">Mantle</tissue>
    </source>
</reference>
<evidence type="ECO:0000256" key="3">
    <source>
        <dbReference type="ARBA" id="ARBA00022801"/>
    </source>
</evidence>
<evidence type="ECO:0000313" key="10">
    <source>
        <dbReference type="EMBL" id="KAK3598004.1"/>
    </source>
</evidence>
<evidence type="ECO:0000259" key="8">
    <source>
        <dbReference type="SMART" id="SM00645"/>
    </source>
</evidence>
<dbReference type="SMART" id="SM00848">
    <property type="entry name" value="Inhibitor_I29"/>
    <property type="match status" value="1"/>
</dbReference>
<dbReference type="InterPro" id="IPR013128">
    <property type="entry name" value="Peptidase_C1A"/>
</dbReference>
<dbReference type="EMBL" id="JAEAOA010002354">
    <property type="protein sequence ID" value="KAK3598004.1"/>
    <property type="molecule type" value="Genomic_DNA"/>
</dbReference>
<dbReference type="InterPro" id="IPR000169">
    <property type="entry name" value="Pept_cys_AS"/>
</dbReference>
<evidence type="ECO:0000256" key="5">
    <source>
        <dbReference type="ARBA" id="ARBA00023145"/>
    </source>
</evidence>
<dbReference type="CDD" id="cd02248">
    <property type="entry name" value="Peptidase_C1A"/>
    <property type="match status" value="1"/>
</dbReference>
<keyword evidence="4" id="KW-0788">Thiol protease</keyword>
<dbReference type="Gene3D" id="3.90.70.10">
    <property type="entry name" value="Cysteine proteinases"/>
    <property type="match status" value="1"/>
</dbReference>
<keyword evidence="2" id="KW-0645">Protease</keyword>
<feature type="signal peptide" evidence="7">
    <location>
        <begin position="1"/>
        <end position="16"/>
    </location>
</feature>
<dbReference type="InterPro" id="IPR000668">
    <property type="entry name" value="Peptidase_C1A_C"/>
</dbReference>
<dbReference type="Proteomes" id="UP001195483">
    <property type="component" value="Unassembled WGS sequence"/>
</dbReference>
<name>A0AAE0W1T0_9BIVA</name>
<evidence type="ECO:0000259" key="9">
    <source>
        <dbReference type="SMART" id="SM00848"/>
    </source>
</evidence>
<evidence type="ECO:0000256" key="2">
    <source>
        <dbReference type="ARBA" id="ARBA00022670"/>
    </source>
</evidence>
<accession>A0AAE0W1T0</accession>
<evidence type="ECO:0000256" key="7">
    <source>
        <dbReference type="SAM" id="SignalP"/>
    </source>
</evidence>
<dbReference type="AlphaFoldDB" id="A0AAE0W1T0"/>
<dbReference type="GO" id="GO:0008234">
    <property type="term" value="F:cysteine-type peptidase activity"/>
    <property type="evidence" value="ECO:0007669"/>
    <property type="project" value="UniProtKB-KW"/>
</dbReference>
<dbReference type="PROSITE" id="PS00139">
    <property type="entry name" value="THIOL_PROTEASE_CYS"/>
    <property type="match status" value="1"/>
</dbReference>
<evidence type="ECO:0000256" key="1">
    <source>
        <dbReference type="ARBA" id="ARBA00008455"/>
    </source>
</evidence>
<dbReference type="InterPro" id="IPR025660">
    <property type="entry name" value="Pept_his_AS"/>
</dbReference>